<accession>A0A0J8RR92</accession>
<protein>
    <submittedName>
        <fullName evidence="1">Uncharacterized protein</fullName>
    </submittedName>
</protein>
<dbReference type="AlphaFoldDB" id="A0A0J8RR92"/>
<evidence type="ECO:0000313" key="1">
    <source>
        <dbReference type="EMBL" id="KMU87690.1"/>
    </source>
</evidence>
<evidence type="ECO:0000313" key="2">
    <source>
        <dbReference type="Proteomes" id="UP000054563"/>
    </source>
</evidence>
<proteinExistence type="predicted"/>
<dbReference type="EMBL" id="DS017000">
    <property type="protein sequence ID" value="KMU87690.1"/>
    <property type="molecule type" value="Genomic_DNA"/>
</dbReference>
<dbReference type="VEuPathDB" id="FungiDB:CIHG_05457"/>
<reference evidence="2" key="1">
    <citation type="journal article" date="2010" name="Genome Res.">
        <title>Population genomic sequencing of Coccidioides fungi reveals recent hybridization and transposon control.</title>
        <authorList>
            <person name="Neafsey D.E."/>
            <person name="Barker B.M."/>
            <person name="Sharpton T.J."/>
            <person name="Stajich J.E."/>
            <person name="Park D.J."/>
            <person name="Whiston E."/>
            <person name="Hung C.-Y."/>
            <person name="McMahan C."/>
            <person name="White J."/>
            <person name="Sykes S."/>
            <person name="Heiman D."/>
            <person name="Young S."/>
            <person name="Zeng Q."/>
            <person name="Abouelleil A."/>
            <person name="Aftuck L."/>
            <person name="Bessette D."/>
            <person name="Brown A."/>
            <person name="FitzGerald M."/>
            <person name="Lui A."/>
            <person name="Macdonald J.P."/>
            <person name="Priest M."/>
            <person name="Orbach M.J."/>
            <person name="Galgiani J.N."/>
            <person name="Kirkland T.N."/>
            <person name="Cole G.T."/>
            <person name="Birren B.W."/>
            <person name="Henn M.R."/>
            <person name="Taylor J.W."/>
            <person name="Rounsley S.D."/>
        </authorList>
    </citation>
    <scope>NUCLEOTIDE SEQUENCE [LARGE SCALE GENOMIC DNA]</scope>
    <source>
        <strain evidence="2">H538.4</strain>
    </source>
</reference>
<sequence>MHCHLLCIISSSHSPPVPSQLGWIEESSPQQNCDGGRVPWLDQRPISA</sequence>
<organism evidence="1 2">
    <name type="scientific">Coccidioides immitis H538.4</name>
    <dbReference type="NCBI Taxonomy" id="396776"/>
    <lineage>
        <taxon>Eukaryota</taxon>
        <taxon>Fungi</taxon>
        <taxon>Dikarya</taxon>
        <taxon>Ascomycota</taxon>
        <taxon>Pezizomycotina</taxon>
        <taxon>Eurotiomycetes</taxon>
        <taxon>Eurotiomycetidae</taxon>
        <taxon>Onygenales</taxon>
        <taxon>Onygenaceae</taxon>
        <taxon>Coccidioides</taxon>
    </lineage>
</organism>
<dbReference type="Proteomes" id="UP000054563">
    <property type="component" value="Unassembled WGS sequence"/>
</dbReference>
<gene>
    <name evidence="1" type="ORF">CIHG_05457</name>
</gene>
<name>A0A0J8RR92_COCIT</name>